<evidence type="ECO:0000259" key="2">
    <source>
        <dbReference type="Pfam" id="PF00149"/>
    </source>
</evidence>
<dbReference type="Proteomes" id="UP000789759">
    <property type="component" value="Unassembled WGS sequence"/>
</dbReference>
<dbReference type="InterPro" id="IPR004843">
    <property type="entry name" value="Calcineurin-like_PHP"/>
</dbReference>
<dbReference type="SUPFAM" id="SSF56300">
    <property type="entry name" value="Metallo-dependent phosphatases"/>
    <property type="match status" value="1"/>
</dbReference>
<keyword evidence="4" id="KW-1185">Reference proteome</keyword>
<sequence length="355" mass="40433">MMINQKIYLVFFILTIVFPIINSLQQLTTVDDKIKPSHVAKFSTDTISNVSNQPPRRIIAVGDLHGDYEQTLKVLKMAKILDEKENWIGNNGILVQTGDIVDRGPDCLKIYILFDRLRQEAKEVGGQVINLIGNHEIMNLLLGWSYVVPNDIRSFGGVQNRIRQFSSEGYIGKFLLNSFQIASIVENDTLFVHGGIDVKWANKGIENINILGKELVNKTTKMLSRENPIISWSHMNVTKEEASIFEDHNGPLWMRRYAERDDEYTKKMVDEVLEILKVKRMVIAHTPLSDRIESKFNGKIYVIDVGISSAYDGNLAALEIIGDQIREIYPDEIVNSNKTNDENIKNSNKIIKDEL</sequence>
<dbReference type="Gene3D" id="3.60.21.10">
    <property type="match status" value="1"/>
</dbReference>
<keyword evidence="1" id="KW-0732">Signal</keyword>
<dbReference type="InterPro" id="IPR006186">
    <property type="entry name" value="Ser/Thr-sp_prot-phosphatase"/>
</dbReference>
<organism evidence="3 4">
    <name type="scientific">Cetraspora pellucida</name>
    <dbReference type="NCBI Taxonomy" id="1433469"/>
    <lineage>
        <taxon>Eukaryota</taxon>
        <taxon>Fungi</taxon>
        <taxon>Fungi incertae sedis</taxon>
        <taxon>Mucoromycota</taxon>
        <taxon>Glomeromycotina</taxon>
        <taxon>Glomeromycetes</taxon>
        <taxon>Diversisporales</taxon>
        <taxon>Gigasporaceae</taxon>
        <taxon>Cetraspora</taxon>
    </lineage>
</organism>
<feature type="chain" id="PRO_5040208644" evidence="1">
    <location>
        <begin position="24"/>
        <end position="355"/>
    </location>
</feature>
<dbReference type="PRINTS" id="PR00114">
    <property type="entry name" value="STPHPHTASE"/>
</dbReference>
<gene>
    <name evidence="3" type="ORF">CPELLU_LOCUS970</name>
</gene>
<protein>
    <submittedName>
        <fullName evidence="3">6147_t:CDS:1</fullName>
    </submittedName>
</protein>
<reference evidence="3" key="1">
    <citation type="submission" date="2021-06" db="EMBL/GenBank/DDBJ databases">
        <authorList>
            <person name="Kallberg Y."/>
            <person name="Tangrot J."/>
            <person name="Rosling A."/>
        </authorList>
    </citation>
    <scope>NUCLEOTIDE SEQUENCE</scope>
    <source>
        <strain evidence="3">FL966</strain>
    </source>
</reference>
<dbReference type="AlphaFoldDB" id="A0A9N8Z6D9"/>
<dbReference type="GO" id="GO:0016787">
    <property type="term" value="F:hydrolase activity"/>
    <property type="evidence" value="ECO:0007669"/>
    <property type="project" value="InterPro"/>
</dbReference>
<dbReference type="EMBL" id="CAJVQA010000326">
    <property type="protein sequence ID" value="CAG8468779.1"/>
    <property type="molecule type" value="Genomic_DNA"/>
</dbReference>
<dbReference type="PANTHER" id="PTHR46546:SF4">
    <property type="entry name" value="SHEWANELLA-LIKE PROTEIN PHOSPHATASE 1"/>
    <property type="match status" value="1"/>
</dbReference>
<dbReference type="OrthoDB" id="5976022at2759"/>
<accession>A0A9N8Z6D9</accession>
<feature type="domain" description="Calcineurin-like phosphoesterase" evidence="2">
    <location>
        <begin position="57"/>
        <end position="287"/>
    </location>
</feature>
<evidence type="ECO:0000256" key="1">
    <source>
        <dbReference type="SAM" id="SignalP"/>
    </source>
</evidence>
<feature type="signal peptide" evidence="1">
    <location>
        <begin position="1"/>
        <end position="23"/>
    </location>
</feature>
<dbReference type="InterPro" id="IPR029052">
    <property type="entry name" value="Metallo-depent_PP-like"/>
</dbReference>
<dbReference type="PANTHER" id="PTHR46546">
    <property type="entry name" value="SHEWANELLA-LIKE PROTEIN PHOSPHATASE 1"/>
    <property type="match status" value="1"/>
</dbReference>
<name>A0A9N8Z6D9_9GLOM</name>
<dbReference type="Pfam" id="PF00149">
    <property type="entry name" value="Metallophos"/>
    <property type="match status" value="1"/>
</dbReference>
<evidence type="ECO:0000313" key="4">
    <source>
        <dbReference type="Proteomes" id="UP000789759"/>
    </source>
</evidence>
<comment type="caution">
    <text evidence="3">The sequence shown here is derived from an EMBL/GenBank/DDBJ whole genome shotgun (WGS) entry which is preliminary data.</text>
</comment>
<evidence type="ECO:0000313" key="3">
    <source>
        <dbReference type="EMBL" id="CAG8468779.1"/>
    </source>
</evidence>
<proteinExistence type="predicted"/>